<dbReference type="GO" id="GO:0080031">
    <property type="term" value="F:methyl salicylate esterase activity"/>
    <property type="evidence" value="ECO:0007669"/>
    <property type="project" value="TreeGrafter"/>
</dbReference>
<evidence type="ECO:0000256" key="15">
    <source>
        <dbReference type="ARBA" id="ARBA00060885"/>
    </source>
</evidence>
<comment type="catalytic activity">
    <reaction evidence="9">
        <text>acrolein + hydrogen cyanide = (2S)-2-hydroxybut-3-enenitrile</text>
        <dbReference type="Rhea" id="RHEA:77411"/>
        <dbReference type="ChEBI" id="CHEBI:15368"/>
        <dbReference type="ChEBI" id="CHEBI:18407"/>
        <dbReference type="ChEBI" id="CHEBI:197356"/>
    </reaction>
</comment>
<dbReference type="InterPro" id="IPR029058">
    <property type="entry name" value="AB_hydrolase_fold"/>
</dbReference>
<evidence type="ECO:0000256" key="17">
    <source>
        <dbReference type="ARBA" id="ARBA00069221"/>
    </source>
</evidence>
<dbReference type="Pfam" id="PF12697">
    <property type="entry name" value="Abhydrolase_6"/>
    <property type="match status" value="1"/>
</dbReference>
<comment type="catalytic activity">
    <reaction evidence="5">
        <text>benzaldehyde + hydrogen cyanide = (S)-mandelonitrile</text>
        <dbReference type="Rhea" id="RHEA:77427"/>
        <dbReference type="ChEBI" id="CHEBI:17169"/>
        <dbReference type="ChEBI" id="CHEBI:18407"/>
        <dbReference type="ChEBI" id="CHEBI:36941"/>
    </reaction>
</comment>
<comment type="catalytic activity">
    <reaction evidence="6">
        <text>formylthiophene + hydrogen cyanide = (2R)-2-hydroxy-2-(thiophen-2-yl)acetonitrile</text>
        <dbReference type="Rhea" id="RHEA:77455"/>
        <dbReference type="ChEBI" id="CHEBI:18407"/>
        <dbReference type="ChEBI" id="CHEBI:87301"/>
        <dbReference type="ChEBI" id="CHEBI:197332"/>
    </reaction>
</comment>
<comment type="caution">
    <text evidence="22">The sequence shown here is derived from an EMBL/GenBank/DDBJ whole genome shotgun (WGS) entry which is preliminary data.</text>
</comment>
<evidence type="ECO:0000256" key="12">
    <source>
        <dbReference type="ARBA" id="ARBA00052600"/>
    </source>
</evidence>
<sequence length="262" mass="29058">MASETESKTHYVLVHGSCHGAWCWYKLKPLLESVGHRVSVVDLAASGIHPAKIEDLHSFSDYSEPLMKLLAALPAGDEKVVLVGHSYGGMNIALAADIFPHKIALTVFLAAFLPDTNHRPSYVLEQFQEKTASEARLDSEICDRGSLKTLLFGPKFLSSCLYQLCSKEDVELAKTLMRPSPNFVDNLSKENNFSQEGFGSVPRAFITCNQDLAIPLEFQQWMIQNSGVNEVLEIKDADHMAMLSTPRELCDALLQLALKYAE</sequence>
<evidence type="ECO:0000256" key="13">
    <source>
        <dbReference type="ARBA" id="ARBA00052609"/>
    </source>
</evidence>
<comment type="catalytic activity">
    <reaction evidence="10">
        <text>2-methylpropanal + hydrogen cyanide = (2S)-2-hydroxy-3-methylbutanenitrile</text>
        <dbReference type="Rhea" id="RHEA:77403"/>
        <dbReference type="ChEBI" id="CHEBI:18407"/>
        <dbReference type="ChEBI" id="CHEBI:48943"/>
        <dbReference type="ChEBI" id="CHEBI:197354"/>
    </reaction>
</comment>
<accession>A0AAE1JS73</accession>
<dbReference type="InterPro" id="IPR000073">
    <property type="entry name" value="AB_hydrolase_1"/>
</dbReference>
<evidence type="ECO:0000256" key="3">
    <source>
        <dbReference type="ARBA" id="ARBA00050241"/>
    </source>
</evidence>
<dbReference type="FunFam" id="3.40.50.1820:FF:000051">
    <property type="entry name" value="(S)-hydroxynitrile lyase"/>
    <property type="match status" value="1"/>
</dbReference>
<evidence type="ECO:0000256" key="9">
    <source>
        <dbReference type="ARBA" id="ARBA00051977"/>
    </source>
</evidence>
<evidence type="ECO:0000259" key="21">
    <source>
        <dbReference type="Pfam" id="PF12697"/>
    </source>
</evidence>
<comment type="catalytic activity">
    <reaction evidence="12">
        <text>2,2-dimethylpropanal + hydrogen cyanide = (2S)-2-hydroxy-3,3-dimethylbutanenitrile</text>
        <dbReference type="Rhea" id="RHEA:77407"/>
        <dbReference type="ChEBI" id="CHEBI:18407"/>
        <dbReference type="ChEBI" id="CHEBI:141557"/>
        <dbReference type="ChEBI" id="CHEBI:197355"/>
    </reaction>
</comment>
<dbReference type="SUPFAM" id="SSF53474">
    <property type="entry name" value="alpha/beta-Hydrolases"/>
    <property type="match status" value="1"/>
</dbReference>
<comment type="similarity">
    <text evidence="15">Belongs to the AB hydrolase superfamily. Hydroxynitrile lyase family.</text>
</comment>
<evidence type="ECO:0000256" key="5">
    <source>
        <dbReference type="ARBA" id="ARBA00050358"/>
    </source>
</evidence>
<dbReference type="GO" id="GO:0009696">
    <property type="term" value="P:salicylic acid metabolic process"/>
    <property type="evidence" value="ECO:0007669"/>
    <property type="project" value="TreeGrafter"/>
</dbReference>
<evidence type="ECO:0000256" key="19">
    <source>
        <dbReference type="ARBA" id="ARBA00078291"/>
    </source>
</evidence>
<dbReference type="GO" id="GO:0009694">
    <property type="term" value="P:jasmonic acid metabolic process"/>
    <property type="evidence" value="ECO:0007669"/>
    <property type="project" value="TreeGrafter"/>
</dbReference>
<dbReference type="InterPro" id="IPR045889">
    <property type="entry name" value="MES/HNL"/>
</dbReference>
<organism evidence="22 23">
    <name type="scientific">Acacia crassicarpa</name>
    <name type="common">northern wattle</name>
    <dbReference type="NCBI Taxonomy" id="499986"/>
    <lineage>
        <taxon>Eukaryota</taxon>
        <taxon>Viridiplantae</taxon>
        <taxon>Streptophyta</taxon>
        <taxon>Embryophyta</taxon>
        <taxon>Tracheophyta</taxon>
        <taxon>Spermatophyta</taxon>
        <taxon>Magnoliopsida</taxon>
        <taxon>eudicotyledons</taxon>
        <taxon>Gunneridae</taxon>
        <taxon>Pentapetalae</taxon>
        <taxon>rosids</taxon>
        <taxon>fabids</taxon>
        <taxon>Fabales</taxon>
        <taxon>Fabaceae</taxon>
        <taxon>Caesalpinioideae</taxon>
        <taxon>mimosoid clade</taxon>
        <taxon>Acacieae</taxon>
        <taxon>Acacia</taxon>
    </lineage>
</organism>
<dbReference type="PANTHER" id="PTHR10992:SF1083">
    <property type="entry name" value="METHYLESTERASE 1"/>
    <property type="match status" value="1"/>
</dbReference>
<feature type="domain" description="AB hydrolase-1" evidence="21">
    <location>
        <begin position="12"/>
        <end position="252"/>
    </location>
</feature>
<dbReference type="GO" id="GO:0080030">
    <property type="term" value="F:methyl indole-3-acetate esterase activity"/>
    <property type="evidence" value="ECO:0007669"/>
    <property type="project" value="TreeGrafter"/>
</dbReference>
<comment type="catalytic activity">
    <reaction evidence="14">
        <text>an aromatic (S)-hydroxynitrile = an aromatic aldehyde + hydrogen cyanide</text>
        <dbReference type="Rhea" id="RHEA:54660"/>
        <dbReference type="ChEBI" id="CHEBI:18407"/>
        <dbReference type="ChEBI" id="CHEBI:33855"/>
        <dbReference type="ChEBI" id="CHEBI:138306"/>
        <dbReference type="EC" id="4.1.2.47"/>
    </reaction>
</comment>
<evidence type="ECO:0000256" key="6">
    <source>
        <dbReference type="ARBA" id="ARBA00050608"/>
    </source>
</evidence>
<comment type="catalytic activity">
    <reaction evidence="8">
        <text>a disubstituted aliphatic (S)-hydroxynitrile = a ketone + hydrogen cyanide</text>
        <dbReference type="Rhea" id="RHEA:56592"/>
        <dbReference type="ChEBI" id="CHEBI:17087"/>
        <dbReference type="ChEBI" id="CHEBI:18407"/>
        <dbReference type="ChEBI" id="CHEBI:140597"/>
        <dbReference type="EC" id="4.1.2.47"/>
    </reaction>
</comment>
<keyword evidence="1" id="KW-0378">Hydrolase</keyword>
<dbReference type="Gene3D" id="3.40.50.1820">
    <property type="entry name" value="alpha/beta hydrolase"/>
    <property type="match status" value="1"/>
</dbReference>
<dbReference type="GO" id="GO:0047606">
    <property type="term" value="F:(S)-hydroxynitrile lyase activity"/>
    <property type="evidence" value="ECO:0007669"/>
    <property type="project" value="UniProtKB-EC"/>
</dbReference>
<dbReference type="EMBL" id="JAWXYG010000004">
    <property type="protein sequence ID" value="KAK4275631.1"/>
    <property type="molecule type" value="Genomic_DNA"/>
</dbReference>
<comment type="catalytic activity">
    <reaction evidence="11">
        <text>3-formylthiophene + hydrogen cyanide = (2S)-2-hydroxy-2-(thiophen-3-yl)acetonitrile</text>
        <dbReference type="Rhea" id="RHEA:77459"/>
        <dbReference type="ChEBI" id="CHEBI:18407"/>
        <dbReference type="ChEBI" id="CHEBI:87611"/>
        <dbReference type="ChEBI" id="CHEBI:197333"/>
    </reaction>
</comment>
<evidence type="ECO:0000256" key="20">
    <source>
        <dbReference type="ARBA" id="ARBA00079794"/>
    </source>
</evidence>
<reference evidence="22" key="1">
    <citation type="submission" date="2023-10" db="EMBL/GenBank/DDBJ databases">
        <title>Chromosome-level genome of the transformable northern wattle, Acacia crassicarpa.</title>
        <authorList>
            <person name="Massaro I."/>
            <person name="Sinha N.R."/>
            <person name="Poethig S."/>
            <person name="Leichty A.R."/>
        </authorList>
    </citation>
    <scope>NUCLEOTIDE SEQUENCE</scope>
    <source>
        <strain evidence="22">Acra3RX</strain>
        <tissue evidence="22">Leaf</tissue>
    </source>
</reference>
<comment type="catalytic activity">
    <reaction evidence="7">
        <text>butan-2-one + hydrogen cyanide = 2-hydroxy-2-methylbutanenitrile</text>
        <dbReference type="Rhea" id="RHEA:77467"/>
        <dbReference type="ChEBI" id="CHEBI:18407"/>
        <dbReference type="ChEBI" id="CHEBI:28398"/>
        <dbReference type="ChEBI" id="CHEBI:60954"/>
    </reaction>
    <physiologicalReaction direction="right-to-left" evidence="7">
        <dbReference type="Rhea" id="RHEA:77469"/>
    </physiologicalReaction>
</comment>
<keyword evidence="23" id="KW-1185">Reference proteome</keyword>
<evidence type="ECO:0000256" key="8">
    <source>
        <dbReference type="ARBA" id="ARBA00051735"/>
    </source>
</evidence>
<evidence type="ECO:0000256" key="14">
    <source>
        <dbReference type="ARBA" id="ARBA00052826"/>
    </source>
</evidence>
<evidence type="ECO:0000256" key="1">
    <source>
        <dbReference type="ARBA" id="ARBA00022801"/>
    </source>
</evidence>
<dbReference type="Proteomes" id="UP001293593">
    <property type="component" value="Unassembled WGS sequence"/>
</dbReference>
<evidence type="ECO:0000256" key="18">
    <source>
        <dbReference type="ARBA" id="ARBA00076040"/>
    </source>
</evidence>
<comment type="catalytic activity">
    <reaction evidence="4">
        <text>2-hydroxy-2-methylpropanenitrile = acetone + hydrogen cyanide</text>
        <dbReference type="Rhea" id="RHEA:11932"/>
        <dbReference type="ChEBI" id="CHEBI:15347"/>
        <dbReference type="ChEBI" id="CHEBI:15348"/>
        <dbReference type="ChEBI" id="CHEBI:18407"/>
    </reaction>
    <physiologicalReaction direction="left-to-right" evidence="4">
        <dbReference type="Rhea" id="RHEA:11933"/>
    </physiologicalReaction>
</comment>
<evidence type="ECO:0000256" key="4">
    <source>
        <dbReference type="ARBA" id="ARBA00050262"/>
    </source>
</evidence>
<proteinExistence type="inferred from homology"/>
<evidence type="ECO:0000313" key="23">
    <source>
        <dbReference type="Proteomes" id="UP001293593"/>
    </source>
</evidence>
<comment type="catalytic activity">
    <reaction evidence="3">
        <text>a monosubstituted aliphatic (S)-hydroxynitrile = an aldehyde + hydrogen cyanide</text>
        <dbReference type="Rhea" id="RHEA:56588"/>
        <dbReference type="ChEBI" id="CHEBI:17478"/>
        <dbReference type="ChEBI" id="CHEBI:18407"/>
        <dbReference type="ChEBI" id="CHEBI:140596"/>
        <dbReference type="EC" id="4.1.2.47"/>
    </reaction>
</comment>
<comment type="catalytic activity">
    <reaction evidence="2">
        <text>4-methoxybenzaldehyde + hydrogen cyanide = (2S)-2-hydroxy-2-(4-methoxyphenyl)acetonitrile</text>
        <dbReference type="Rhea" id="RHEA:77447"/>
        <dbReference type="ChEBI" id="CHEBI:18407"/>
        <dbReference type="ChEBI" id="CHEBI:28235"/>
        <dbReference type="ChEBI" id="CHEBI:197328"/>
    </reaction>
</comment>
<evidence type="ECO:0000256" key="2">
    <source>
        <dbReference type="ARBA" id="ARBA00050104"/>
    </source>
</evidence>
<evidence type="ECO:0000256" key="7">
    <source>
        <dbReference type="ARBA" id="ARBA00051647"/>
    </source>
</evidence>
<comment type="catalytic activity">
    <reaction evidence="13">
        <text>cyclohexanecarbaldehyde + hydrogen cyanide = (2S)-2-cyclohexyl-2-hydroxyacetonitrile</text>
        <dbReference type="Rhea" id="RHEA:77423"/>
        <dbReference type="ChEBI" id="CHEBI:18407"/>
        <dbReference type="ChEBI" id="CHEBI:197359"/>
        <dbReference type="ChEBI" id="CHEBI:197360"/>
    </reaction>
</comment>
<gene>
    <name evidence="22" type="ORF">QN277_018677</name>
</gene>
<evidence type="ECO:0000256" key="10">
    <source>
        <dbReference type="ARBA" id="ARBA00052033"/>
    </source>
</evidence>
<evidence type="ECO:0000256" key="11">
    <source>
        <dbReference type="ARBA" id="ARBA00052511"/>
    </source>
</evidence>
<name>A0AAE1JS73_9FABA</name>
<protein>
    <recommendedName>
        <fullName evidence="17">(S)-hydroxynitrile lyase</fullName>
        <ecNumber evidence="16">4.1.2.47</ecNumber>
    </recommendedName>
    <alternativeName>
        <fullName evidence="18">2-hydroxy-2-methylpropanenitrile lyase</fullName>
    </alternativeName>
    <alternativeName>
        <fullName evidence="19">Acetone cyanohydrin lyase</fullName>
    </alternativeName>
    <alternativeName>
        <fullName evidence="20">Hydroxynitrile lyase</fullName>
    </alternativeName>
</protein>
<evidence type="ECO:0000256" key="16">
    <source>
        <dbReference type="ARBA" id="ARBA00066572"/>
    </source>
</evidence>
<dbReference type="GO" id="GO:0080032">
    <property type="term" value="F:methyl jasmonate esterase activity"/>
    <property type="evidence" value="ECO:0007669"/>
    <property type="project" value="TreeGrafter"/>
</dbReference>
<dbReference type="AlphaFoldDB" id="A0AAE1JS73"/>
<evidence type="ECO:0000313" key="22">
    <source>
        <dbReference type="EMBL" id="KAK4275631.1"/>
    </source>
</evidence>
<dbReference type="EC" id="4.1.2.47" evidence="16"/>
<dbReference type="PANTHER" id="PTHR10992">
    <property type="entry name" value="METHYLESTERASE FAMILY MEMBER"/>
    <property type="match status" value="1"/>
</dbReference>